<keyword evidence="5 8" id="KW-0812">Transmembrane</keyword>
<comment type="similarity">
    <text evidence="2 8">Belongs to the 4-toluene sulfonate uptake permease (TSUP) (TC 2.A.102) family.</text>
</comment>
<evidence type="ECO:0000256" key="8">
    <source>
        <dbReference type="RuleBase" id="RU363041"/>
    </source>
</evidence>
<dbReference type="PANTHER" id="PTHR30269:SF23">
    <property type="entry name" value="MEMBRANE TRANSPORTER PROTEIN YDHB-RELATED"/>
    <property type="match status" value="1"/>
</dbReference>
<evidence type="ECO:0000256" key="3">
    <source>
        <dbReference type="ARBA" id="ARBA00022448"/>
    </source>
</evidence>
<evidence type="ECO:0000313" key="10">
    <source>
        <dbReference type="Proteomes" id="UP001221558"/>
    </source>
</evidence>
<dbReference type="EMBL" id="CP117880">
    <property type="protein sequence ID" value="WDF67634.1"/>
    <property type="molecule type" value="Genomic_DNA"/>
</dbReference>
<feature type="transmembrane region" description="Helical" evidence="8">
    <location>
        <begin position="250"/>
        <end position="266"/>
    </location>
</feature>
<feature type="transmembrane region" description="Helical" evidence="8">
    <location>
        <begin position="96"/>
        <end position="114"/>
    </location>
</feature>
<feature type="transmembrane region" description="Helical" evidence="8">
    <location>
        <begin position="68"/>
        <end position="84"/>
    </location>
</feature>
<dbReference type="Pfam" id="PF01925">
    <property type="entry name" value="TauE"/>
    <property type="match status" value="1"/>
</dbReference>
<dbReference type="InterPro" id="IPR002781">
    <property type="entry name" value="TM_pro_TauE-like"/>
</dbReference>
<keyword evidence="7 8" id="KW-0472">Membrane</keyword>
<evidence type="ECO:0000256" key="2">
    <source>
        <dbReference type="ARBA" id="ARBA00009142"/>
    </source>
</evidence>
<comment type="subcellular location">
    <subcellularLocation>
        <location evidence="1 8">Cell membrane</location>
        <topology evidence="1 8">Multi-pass membrane protein</topology>
    </subcellularLocation>
</comment>
<accession>A0ABY7WJS9</accession>
<evidence type="ECO:0000256" key="7">
    <source>
        <dbReference type="ARBA" id="ARBA00023136"/>
    </source>
</evidence>
<sequence>MRAKYAILSVSSKIMGETLQLISSPGAWALYFFCAMLIGMSKTGIQNIGTLAVPLFAFLFGAKYSTGIVLLLLCFADIIAVIYYRKSFLWSEVKKLLPAALIGLLVGLLLGNSIDDKTFKILIGACIIVGMCIMIWLERTAAETQARLTGNKWYSPIFGFILGFSTMIGNAAGPALSVYMLSKRLDKITFAATSAWFIMLLNFTKVPLQALVWHNLSWSGLLLNLLAVPFILIGGLIGIRLVKILPEKQFRVLIMTLVIISALLLICL</sequence>
<evidence type="ECO:0000313" key="9">
    <source>
        <dbReference type="EMBL" id="WDF67634.1"/>
    </source>
</evidence>
<organism evidence="9 10">
    <name type="scientific">Sphingobacterium oryzagri</name>
    <dbReference type="NCBI Taxonomy" id="3025669"/>
    <lineage>
        <taxon>Bacteria</taxon>
        <taxon>Pseudomonadati</taxon>
        <taxon>Bacteroidota</taxon>
        <taxon>Sphingobacteriia</taxon>
        <taxon>Sphingobacteriales</taxon>
        <taxon>Sphingobacteriaceae</taxon>
        <taxon>Sphingobacterium</taxon>
    </lineage>
</organism>
<evidence type="ECO:0000256" key="4">
    <source>
        <dbReference type="ARBA" id="ARBA00022475"/>
    </source>
</evidence>
<feature type="transmembrane region" description="Helical" evidence="8">
    <location>
        <begin position="157"/>
        <end position="181"/>
    </location>
</feature>
<evidence type="ECO:0000256" key="1">
    <source>
        <dbReference type="ARBA" id="ARBA00004651"/>
    </source>
</evidence>
<dbReference type="Proteomes" id="UP001221558">
    <property type="component" value="Chromosome"/>
</dbReference>
<evidence type="ECO:0000256" key="6">
    <source>
        <dbReference type="ARBA" id="ARBA00022989"/>
    </source>
</evidence>
<feature type="transmembrane region" description="Helical" evidence="8">
    <location>
        <begin position="216"/>
        <end position="238"/>
    </location>
</feature>
<protein>
    <recommendedName>
        <fullName evidence="8">Probable membrane transporter protein</fullName>
    </recommendedName>
</protein>
<keyword evidence="6 8" id="KW-1133">Transmembrane helix</keyword>
<name>A0ABY7WJS9_9SPHI</name>
<proteinExistence type="inferred from homology"/>
<feature type="transmembrane region" description="Helical" evidence="8">
    <location>
        <begin position="121"/>
        <end position="137"/>
    </location>
</feature>
<dbReference type="InterPro" id="IPR052017">
    <property type="entry name" value="TSUP"/>
</dbReference>
<keyword evidence="10" id="KW-1185">Reference proteome</keyword>
<feature type="transmembrane region" description="Helical" evidence="8">
    <location>
        <begin position="21"/>
        <end position="38"/>
    </location>
</feature>
<feature type="transmembrane region" description="Helical" evidence="8">
    <location>
        <begin position="188"/>
        <end position="204"/>
    </location>
</feature>
<keyword evidence="4 8" id="KW-1003">Cell membrane</keyword>
<keyword evidence="3" id="KW-0813">Transport</keyword>
<dbReference type="RefSeq" id="WP_274266362.1">
    <property type="nucleotide sequence ID" value="NZ_CP117880.1"/>
</dbReference>
<feature type="transmembrane region" description="Helical" evidence="8">
    <location>
        <begin position="44"/>
        <end position="61"/>
    </location>
</feature>
<evidence type="ECO:0000256" key="5">
    <source>
        <dbReference type="ARBA" id="ARBA00022692"/>
    </source>
</evidence>
<gene>
    <name evidence="9" type="ORF">PQ465_15140</name>
</gene>
<reference evidence="9 10" key="1">
    <citation type="submission" date="2023-02" db="EMBL/GenBank/DDBJ databases">
        <title>Genome sequence of Sphingobacterium sp. KACC 22765.</title>
        <authorList>
            <person name="Kim S."/>
            <person name="Heo J."/>
            <person name="Kwon S.-W."/>
        </authorList>
    </citation>
    <scope>NUCLEOTIDE SEQUENCE [LARGE SCALE GENOMIC DNA]</scope>
    <source>
        <strain evidence="9 10">KACC 22765</strain>
    </source>
</reference>
<dbReference type="PANTHER" id="PTHR30269">
    <property type="entry name" value="TRANSMEMBRANE PROTEIN YFCA"/>
    <property type="match status" value="1"/>
</dbReference>